<dbReference type="SUPFAM" id="SSF55785">
    <property type="entry name" value="PYP-like sensor domain (PAS domain)"/>
    <property type="match status" value="1"/>
</dbReference>
<keyword evidence="5" id="KW-0808">Transferase</keyword>
<dbReference type="GO" id="GO:0008984">
    <property type="term" value="F:protein-glutamate methylesterase activity"/>
    <property type="evidence" value="ECO:0007669"/>
    <property type="project" value="InterPro"/>
</dbReference>
<dbReference type="CDD" id="cd00082">
    <property type="entry name" value="HisKA"/>
    <property type="match status" value="1"/>
</dbReference>
<dbReference type="GO" id="GO:0032259">
    <property type="term" value="P:methylation"/>
    <property type="evidence" value="ECO:0007669"/>
    <property type="project" value="UniProtKB-KW"/>
</dbReference>
<evidence type="ECO:0000313" key="14">
    <source>
        <dbReference type="EMBL" id="ARN83902.1"/>
    </source>
</evidence>
<comment type="catalytic activity">
    <reaction evidence="1">
        <text>ATP + protein L-histidine = ADP + protein N-phospho-L-histidine.</text>
        <dbReference type="EC" id="2.7.13.3"/>
    </reaction>
</comment>
<dbReference type="InterPro" id="IPR029063">
    <property type="entry name" value="SAM-dependent_MTases_sf"/>
</dbReference>
<feature type="domain" description="CheR-type methyltransferase" evidence="13">
    <location>
        <begin position="235"/>
        <end position="493"/>
    </location>
</feature>
<evidence type="ECO:0000259" key="10">
    <source>
        <dbReference type="PROSITE" id="PS50109"/>
    </source>
</evidence>
<keyword evidence="8" id="KW-0597">Phosphoprotein</keyword>
<dbReference type="GO" id="GO:0000156">
    <property type="term" value="F:phosphorelay response regulator activity"/>
    <property type="evidence" value="ECO:0007669"/>
    <property type="project" value="InterPro"/>
</dbReference>
<feature type="modified residue" description="4-aspartylphosphate" evidence="8">
    <location>
        <position position="1165"/>
    </location>
</feature>
<feature type="domain" description="CheB-type methylesterase" evidence="12">
    <location>
        <begin position="29"/>
        <end position="212"/>
    </location>
</feature>
<name>A0A1W6N229_9HYPH</name>
<feature type="active site" evidence="7">
    <location>
        <position position="154"/>
    </location>
</feature>
<dbReference type="SMART" id="SM00138">
    <property type="entry name" value="MeTrc"/>
    <property type="match status" value="1"/>
</dbReference>
<dbReference type="SUPFAM" id="SSF52172">
    <property type="entry name" value="CheY-like"/>
    <property type="match status" value="1"/>
</dbReference>
<dbReference type="AlphaFoldDB" id="A0A1W6N229"/>
<dbReference type="InterPro" id="IPR000673">
    <property type="entry name" value="Sig_transdc_resp-reg_Me-estase"/>
</dbReference>
<evidence type="ECO:0008006" key="16">
    <source>
        <dbReference type="Google" id="ProtNLM"/>
    </source>
</evidence>
<keyword evidence="9" id="KW-0175">Coiled coil</keyword>
<evidence type="ECO:0000259" key="13">
    <source>
        <dbReference type="PROSITE" id="PS50123"/>
    </source>
</evidence>
<evidence type="ECO:0000259" key="11">
    <source>
        <dbReference type="PROSITE" id="PS50110"/>
    </source>
</evidence>
<keyword evidence="6" id="KW-0949">S-adenosyl-L-methionine</keyword>
<evidence type="ECO:0000313" key="15">
    <source>
        <dbReference type="Proteomes" id="UP000193978"/>
    </source>
</evidence>
<dbReference type="InterPro" id="IPR050903">
    <property type="entry name" value="Bact_Chemotaxis_MeTrfase"/>
</dbReference>
<proteinExistence type="predicted"/>
<dbReference type="RefSeq" id="WP_085773926.1">
    <property type="nucleotide sequence ID" value="NZ_AP027150.1"/>
</dbReference>
<dbReference type="InterPro" id="IPR005467">
    <property type="entry name" value="His_kinase_dom"/>
</dbReference>
<dbReference type="Pfam" id="PF00072">
    <property type="entry name" value="Response_reg"/>
    <property type="match status" value="1"/>
</dbReference>
<dbReference type="GO" id="GO:0008983">
    <property type="term" value="F:protein-glutamate O-methyltransferase activity"/>
    <property type="evidence" value="ECO:0007669"/>
    <property type="project" value="UniProtKB-EC"/>
</dbReference>
<dbReference type="InterPro" id="IPR022641">
    <property type="entry name" value="CheR_N"/>
</dbReference>
<feature type="active site" evidence="7">
    <location>
        <position position="62"/>
    </location>
</feature>
<dbReference type="PRINTS" id="PR00996">
    <property type="entry name" value="CHERMTFRASE"/>
</dbReference>
<feature type="coiled-coil region" evidence="9">
    <location>
        <begin position="649"/>
        <end position="729"/>
    </location>
</feature>
<dbReference type="Proteomes" id="UP000193978">
    <property type="component" value="Plasmid p1"/>
</dbReference>
<dbReference type="SUPFAM" id="SSF53335">
    <property type="entry name" value="S-adenosyl-L-methionine-dependent methyltransferases"/>
    <property type="match status" value="1"/>
</dbReference>
<keyword evidence="7" id="KW-0378">Hydrolase</keyword>
<dbReference type="Pfam" id="PF01739">
    <property type="entry name" value="CheR"/>
    <property type="match status" value="1"/>
</dbReference>
<dbReference type="InterPro" id="IPR000780">
    <property type="entry name" value="CheR_MeTrfase"/>
</dbReference>
<dbReference type="PROSITE" id="PS50122">
    <property type="entry name" value="CHEB"/>
    <property type="match status" value="1"/>
</dbReference>
<organism evidence="14 15">
    <name type="scientific">Methylocystis bryophila</name>
    <dbReference type="NCBI Taxonomy" id="655015"/>
    <lineage>
        <taxon>Bacteria</taxon>
        <taxon>Pseudomonadati</taxon>
        <taxon>Pseudomonadota</taxon>
        <taxon>Alphaproteobacteria</taxon>
        <taxon>Hyphomicrobiales</taxon>
        <taxon>Methylocystaceae</taxon>
        <taxon>Methylocystis</taxon>
    </lineage>
</organism>
<feature type="domain" description="Response regulatory" evidence="11">
    <location>
        <begin position="1115"/>
        <end position="1231"/>
    </location>
</feature>
<dbReference type="InterPro" id="IPR001789">
    <property type="entry name" value="Sig_transdc_resp-reg_receiver"/>
</dbReference>
<dbReference type="Gene3D" id="3.40.50.2300">
    <property type="match status" value="1"/>
</dbReference>
<dbReference type="Pfam" id="PF13596">
    <property type="entry name" value="PAS_10"/>
    <property type="match status" value="1"/>
</dbReference>
<dbReference type="Gene3D" id="1.10.155.10">
    <property type="entry name" value="Chemotaxis receptor methyltransferase CheR, N-terminal domain"/>
    <property type="match status" value="1"/>
</dbReference>
<dbReference type="SMART" id="SM00388">
    <property type="entry name" value="HisKA"/>
    <property type="match status" value="1"/>
</dbReference>
<dbReference type="SUPFAM" id="SSF55874">
    <property type="entry name" value="ATPase domain of HSP90 chaperone/DNA topoisomerase II/histidine kinase"/>
    <property type="match status" value="1"/>
</dbReference>
<dbReference type="Pfam" id="PF03705">
    <property type="entry name" value="CheR_N"/>
    <property type="match status" value="1"/>
</dbReference>
<evidence type="ECO:0000256" key="6">
    <source>
        <dbReference type="ARBA" id="ARBA00022691"/>
    </source>
</evidence>
<dbReference type="Pfam" id="PF00512">
    <property type="entry name" value="HisKA"/>
    <property type="match status" value="1"/>
</dbReference>
<keyword evidence="4" id="KW-0489">Methyltransferase</keyword>
<evidence type="ECO:0000256" key="1">
    <source>
        <dbReference type="ARBA" id="ARBA00000085"/>
    </source>
</evidence>
<dbReference type="InterPro" id="IPR036890">
    <property type="entry name" value="HATPase_C_sf"/>
</dbReference>
<comment type="catalytic activity">
    <reaction evidence="2">
        <text>L-glutamyl-[protein] + S-adenosyl-L-methionine = [protein]-L-glutamate 5-O-methyl ester + S-adenosyl-L-homocysteine</text>
        <dbReference type="Rhea" id="RHEA:24452"/>
        <dbReference type="Rhea" id="RHEA-COMP:10208"/>
        <dbReference type="Rhea" id="RHEA-COMP:10311"/>
        <dbReference type="ChEBI" id="CHEBI:29973"/>
        <dbReference type="ChEBI" id="CHEBI:57856"/>
        <dbReference type="ChEBI" id="CHEBI:59789"/>
        <dbReference type="ChEBI" id="CHEBI:82795"/>
        <dbReference type="EC" id="2.1.1.80"/>
    </reaction>
</comment>
<feature type="domain" description="Histidine kinase" evidence="10">
    <location>
        <begin position="880"/>
        <end position="1091"/>
    </location>
</feature>
<dbReference type="SUPFAM" id="SSF47384">
    <property type="entry name" value="Homodimeric domain of signal transducing histidine kinase"/>
    <property type="match status" value="1"/>
</dbReference>
<dbReference type="InterPro" id="IPR036097">
    <property type="entry name" value="HisK_dim/P_sf"/>
</dbReference>
<sequence>MSMVVPAGPREQNPRPEGVFQPKGCDFLVVGLGASAGGLQAVRKLLDVLPADTGMAFVLIQHLDPTHESMMVDLLGRDTKMRVSQAADGVVLEPNALYVIPPHAELSIRDGVLQLSEPHALRGARMPFDFFLNSLADDFGERAICVILSGTGSDGSLGLKAISEKGGLVIAQEPGEAAYGGMPQAAIATGLVNLILPAAQIPGALLRYAKHPYVAGDRKAAASLEETASAPLAALIELLRARTAHDFSHYKTATLLRRIRRRMAAAGITDFDAYIEALNKDGRELEALAKDLLIHVTSFFRDPAAYEALAKYVIPEIVREHSDDAPVRVWTPGCSTGEEVYSLAILFFEEFAVQQRDLKLQIFASDISADAVAFGRNGLYPETIAAAVTAERLQRFFKLEDHGFRVSRDLRDAIVFAVQDLLTDPPFSRLDFVSCRNLLIYLQPIEQEKVLALFHFALREGGFLFLGAAETIGKLSDRFVPVANAQRVFRRIGSERATGAAMAPKIGDGVRSLWPRVAMSAERKRLGIGEFARQLLLETFAPAAVLINRKEQGLYFFGPTDRYLRIATGELNCDLPALLRSGLTSAFRMAVRRACADDAPATVRAKVKREGGVVVVNISARPVRHEGAELLLVSFSDSPAQSVSPAIELPAESSRAAQLEAELETTRNELESTIRDLEASNQELTSLNEEAISMNEEFQSTNEELETSREELQSLNEELITSNSQLQDSLARESKTSNDLENILKSSEVATLFLDKDLKVRFFTPACAPLFNLIPSDIGRPLAHLMPRFSSVNMVAEAQSVLTTLTPKRHEIESGTGLWYLCTISPYRTEGDLVNGVVINLADLSDLKASEKFKEAAEQTALAKKAAEAANLAKSRFLAAASHDLRQPLQALVILQGLLRRIVKDEPALEVLVKSDQAIKNMSGILASLLDINRLEAGAIQPNLEEFKVADVLDSLASEFAEVAKGKGLQWRYVSCGLQVRSDPRLLMAMVRNLLSNAIRYSDKGKILLGCRHRGDRLRIEVLDTGIGISQDHFSQIFEEYRQAHNCPGKGGLGLGLSIVDRLGKLLSHAIDMRSSEGRGSTFAIEVPRVAAAKPIVAAQPTQRQHESRNDRRGVVLLIEDNSDVRESLASFLRLEGYEVVEAVSGEGALAIADKAVKPDLILSDYMLSGSMHGLQAIAALRAAVSEEIPAIVLTGDIKAVALRTIEETGFIVLSKPVDPQELLRVIQRTLRDRVK</sequence>
<dbReference type="Pfam" id="PF02518">
    <property type="entry name" value="HATPase_c"/>
    <property type="match status" value="1"/>
</dbReference>
<dbReference type="PANTHER" id="PTHR24422">
    <property type="entry name" value="CHEMOTAXIS PROTEIN METHYLTRANSFERASE"/>
    <property type="match status" value="1"/>
</dbReference>
<dbReference type="CDD" id="cd16434">
    <property type="entry name" value="CheB-CheR_fusion"/>
    <property type="match status" value="1"/>
</dbReference>
<dbReference type="SUPFAM" id="SSF47757">
    <property type="entry name" value="Chemotaxis receptor methyltransferase CheR, N-terminal domain"/>
    <property type="match status" value="1"/>
</dbReference>
<keyword evidence="3 7" id="KW-0145">Chemotaxis</keyword>
<dbReference type="FunFam" id="3.30.565.10:FF:000049">
    <property type="entry name" value="Two-component sensor histidine kinase"/>
    <property type="match status" value="1"/>
</dbReference>
<dbReference type="InterPro" id="IPR036804">
    <property type="entry name" value="CheR_N_sf"/>
</dbReference>
<dbReference type="InterPro" id="IPR003661">
    <property type="entry name" value="HisK_dim/P_dom"/>
</dbReference>
<dbReference type="SUPFAM" id="SSF52738">
    <property type="entry name" value="Methylesterase CheB, C-terminal domain"/>
    <property type="match status" value="1"/>
</dbReference>
<dbReference type="OrthoDB" id="9816309at2"/>
<evidence type="ECO:0000256" key="9">
    <source>
        <dbReference type="SAM" id="Coils"/>
    </source>
</evidence>
<dbReference type="PROSITE" id="PS50109">
    <property type="entry name" value="HIS_KIN"/>
    <property type="match status" value="1"/>
</dbReference>
<protein>
    <recommendedName>
        <fullName evidence="16">Histidine kinase</fullName>
    </recommendedName>
</protein>
<evidence type="ECO:0000256" key="7">
    <source>
        <dbReference type="PROSITE-ProRule" id="PRU00050"/>
    </source>
</evidence>
<dbReference type="SMART" id="SM00448">
    <property type="entry name" value="REC"/>
    <property type="match status" value="1"/>
</dbReference>
<dbReference type="InterPro" id="IPR011006">
    <property type="entry name" value="CheY-like_superfamily"/>
</dbReference>
<keyword evidence="15" id="KW-1185">Reference proteome</keyword>
<accession>A0A1W6N229</accession>
<dbReference type="GO" id="GO:0005737">
    <property type="term" value="C:cytoplasm"/>
    <property type="evidence" value="ECO:0007669"/>
    <property type="project" value="InterPro"/>
</dbReference>
<geneLocation type="plasmid" evidence="14 15">
    <name>p1</name>
</geneLocation>
<dbReference type="SMART" id="SM00387">
    <property type="entry name" value="HATPase_c"/>
    <property type="match status" value="1"/>
</dbReference>
<gene>
    <name evidence="14" type="ORF">B1812_21735</name>
</gene>
<dbReference type="Gene3D" id="3.40.50.180">
    <property type="entry name" value="Methylesterase CheB, C-terminal domain"/>
    <property type="match status" value="1"/>
</dbReference>
<dbReference type="InterPro" id="IPR035965">
    <property type="entry name" value="PAS-like_dom_sf"/>
</dbReference>
<evidence type="ECO:0000256" key="3">
    <source>
        <dbReference type="ARBA" id="ARBA00022500"/>
    </source>
</evidence>
<dbReference type="PROSITE" id="PS50123">
    <property type="entry name" value="CHER"/>
    <property type="match status" value="1"/>
</dbReference>
<evidence type="ECO:0000259" key="12">
    <source>
        <dbReference type="PROSITE" id="PS50122"/>
    </source>
</evidence>
<dbReference type="Gene3D" id="3.30.565.10">
    <property type="entry name" value="Histidine kinase-like ATPase, C-terminal domain"/>
    <property type="match status" value="1"/>
</dbReference>
<evidence type="ECO:0000256" key="8">
    <source>
        <dbReference type="PROSITE-ProRule" id="PRU00169"/>
    </source>
</evidence>
<dbReference type="InterPro" id="IPR022642">
    <property type="entry name" value="CheR_C"/>
</dbReference>
<dbReference type="InterPro" id="IPR035909">
    <property type="entry name" value="CheB_C"/>
</dbReference>
<evidence type="ECO:0000256" key="2">
    <source>
        <dbReference type="ARBA" id="ARBA00001541"/>
    </source>
</evidence>
<dbReference type="KEGG" id="mbry:B1812_21735"/>
<dbReference type="EMBL" id="CP019949">
    <property type="protein sequence ID" value="ARN83902.1"/>
    <property type="molecule type" value="Genomic_DNA"/>
</dbReference>
<dbReference type="PANTHER" id="PTHR24422:SF27">
    <property type="entry name" value="PROTEIN-GLUTAMATE O-METHYLTRANSFERASE"/>
    <property type="match status" value="1"/>
</dbReference>
<dbReference type="Gene3D" id="3.30.450.20">
    <property type="entry name" value="PAS domain"/>
    <property type="match status" value="1"/>
</dbReference>
<feature type="active site" evidence="7">
    <location>
        <position position="35"/>
    </location>
</feature>
<evidence type="ECO:0000256" key="5">
    <source>
        <dbReference type="ARBA" id="ARBA00022679"/>
    </source>
</evidence>
<reference evidence="14 15" key="1">
    <citation type="submission" date="2017-02" db="EMBL/GenBank/DDBJ databases">
        <authorList>
            <person name="Peterson S.W."/>
        </authorList>
    </citation>
    <scope>NUCLEOTIDE SEQUENCE [LARGE SCALE GENOMIC DNA]</scope>
    <source>
        <strain evidence="14 15">S285</strain>
        <plasmid evidence="15">Plasmid p1</plasmid>
    </source>
</reference>
<dbReference type="Gene3D" id="3.40.50.150">
    <property type="entry name" value="Vaccinia Virus protein VP39"/>
    <property type="match status" value="1"/>
</dbReference>
<dbReference type="InterPro" id="IPR003594">
    <property type="entry name" value="HATPase_dom"/>
</dbReference>
<keyword evidence="14" id="KW-0614">Plasmid</keyword>
<evidence type="ECO:0000256" key="4">
    <source>
        <dbReference type="ARBA" id="ARBA00022603"/>
    </source>
</evidence>
<dbReference type="GO" id="GO:0000155">
    <property type="term" value="F:phosphorelay sensor kinase activity"/>
    <property type="evidence" value="ECO:0007669"/>
    <property type="project" value="InterPro"/>
</dbReference>
<dbReference type="Gene3D" id="1.10.287.130">
    <property type="match status" value="1"/>
</dbReference>
<dbReference type="GO" id="GO:0006935">
    <property type="term" value="P:chemotaxis"/>
    <property type="evidence" value="ECO:0007669"/>
    <property type="project" value="UniProtKB-UniRule"/>
</dbReference>
<dbReference type="PROSITE" id="PS50110">
    <property type="entry name" value="RESPONSE_REGULATORY"/>
    <property type="match status" value="1"/>
</dbReference>
<dbReference type="Pfam" id="PF01339">
    <property type="entry name" value="CheB_methylest"/>
    <property type="match status" value="1"/>
</dbReference>